<reference evidence="2" key="2">
    <citation type="submission" date="2013-07" db="EMBL/GenBank/DDBJ databases">
        <authorList>
            <consortium name="The Broad Institute Genome Sequencing Platform"/>
            <person name="Cuomo C."/>
            <person name="Litvintseva A."/>
            <person name="Chen Y."/>
            <person name="Heitman J."/>
            <person name="Sun S."/>
            <person name="Springer D."/>
            <person name="Dromer F."/>
            <person name="Young S.K."/>
            <person name="Zeng Q."/>
            <person name="Gargeya S."/>
            <person name="Fitzgerald M."/>
            <person name="Abouelleil A."/>
            <person name="Alvarado L."/>
            <person name="Berlin A.M."/>
            <person name="Chapman S.B."/>
            <person name="Dewar J."/>
            <person name="Goldberg J."/>
            <person name="Griggs A."/>
            <person name="Gujja S."/>
            <person name="Hansen M."/>
            <person name="Howarth C."/>
            <person name="Imamovic A."/>
            <person name="Larimer J."/>
            <person name="McCowan C."/>
            <person name="Murphy C."/>
            <person name="Pearson M."/>
            <person name="Priest M."/>
            <person name="Roberts A."/>
            <person name="Saif S."/>
            <person name="Shea T."/>
            <person name="Sykes S."/>
            <person name="Wortman J."/>
            <person name="Nusbaum C."/>
            <person name="Birren B."/>
        </authorList>
    </citation>
    <scope>NUCLEOTIDE SEQUENCE</scope>
    <source>
        <strain evidence="2">CBS 10117</strain>
    </source>
</reference>
<accession>A0A1A6A1T9</accession>
<reference evidence="2" key="3">
    <citation type="submission" date="2024-02" db="EMBL/GenBank/DDBJ databases">
        <title>Comparative genomics of Cryptococcus and Kwoniella reveals pathogenesis evolution and contrasting modes of karyotype evolution via chromosome fusion or intercentromeric recombination.</title>
        <authorList>
            <person name="Coelho M.A."/>
            <person name="David-Palma M."/>
            <person name="Shea T."/>
            <person name="Bowers K."/>
            <person name="McGinley-Smith S."/>
            <person name="Mohammad A.W."/>
            <person name="Gnirke A."/>
            <person name="Yurkov A.M."/>
            <person name="Nowrousian M."/>
            <person name="Sun S."/>
            <person name="Cuomo C.A."/>
            <person name="Heitman J."/>
        </authorList>
    </citation>
    <scope>NUCLEOTIDE SEQUENCE</scope>
    <source>
        <strain evidence="2">CBS 10117</strain>
    </source>
</reference>
<organism evidence="1">
    <name type="scientific">Kwoniella dejecticola CBS 10117</name>
    <dbReference type="NCBI Taxonomy" id="1296121"/>
    <lineage>
        <taxon>Eukaryota</taxon>
        <taxon>Fungi</taxon>
        <taxon>Dikarya</taxon>
        <taxon>Basidiomycota</taxon>
        <taxon>Agaricomycotina</taxon>
        <taxon>Tremellomycetes</taxon>
        <taxon>Tremellales</taxon>
        <taxon>Cryptococcaceae</taxon>
        <taxon>Kwoniella</taxon>
    </lineage>
</organism>
<name>A0A1A6A1T9_9TREE</name>
<dbReference type="Proteomes" id="UP000078595">
    <property type="component" value="Chromosome 7"/>
</dbReference>
<dbReference type="RefSeq" id="XP_018261864.1">
    <property type="nucleotide sequence ID" value="XM_018409591.1"/>
</dbReference>
<protein>
    <submittedName>
        <fullName evidence="1">Uncharacterized protein</fullName>
    </submittedName>
</protein>
<evidence type="ECO:0000313" key="1">
    <source>
        <dbReference type="EMBL" id="OBR84022.1"/>
    </source>
</evidence>
<dbReference type="EMBL" id="CP144536">
    <property type="protein sequence ID" value="WWC63684.1"/>
    <property type="molecule type" value="Genomic_DNA"/>
</dbReference>
<dbReference type="VEuPathDB" id="FungiDB:I303_06309"/>
<dbReference type="EMBL" id="KI894033">
    <property type="protein sequence ID" value="OBR84022.1"/>
    <property type="molecule type" value="Genomic_DNA"/>
</dbReference>
<keyword evidence="3" id="KW-1185">Reference proteome</keyword>
<sequence length="337" mass="38890">MSHLYDRKKPRSLYMPELWASWDFMLDQSERESKLIKGTLGKASLPEECLVKVDPYTGQAPSEYPIIRTDYDIQYNDILIANQNARSYRFIVIRDIWFLILPIDIPGSPSCAPWAVKGCVQYLWDHFRSDDSPMHFFTLSKRLSLAGQSKGRANIYHQNHEHVKALWRYLLAWMVLFPYHMDAFPANHASRLAVARLECNISCDIMATMLEVVKITPPGDSTRILKMLDVGYRAGMGLLFICFPKNVGFMQRALRRIDKLKEQIGQVDKNNTLAPIPKILEDLYEGYQIYCKDRDPDEKLEAFDNKKMSFSDQLDILNLDPEARAVSPSTTLVNDWA</sequence>
<reference evidence="1" key="1">
    <citation type="submission" date="2013-07" db="EMBL/GenBank/DDBJ databases">
        <title>The Genome Sequence of Cryptococcus dejecticola CBS10117.</title>
        <authorList>
            <consortium name="The Broad Institute Genome Sequencing Platform"/>
            <person name="Cuomo C."/>
            <person name="Litvintseva A."/>
            <person name="Chen Y."/>
            <person name="Heitman J."/>
            <person name="Sun S."/>
            <person name="Springer D."/>
            <person name="Dromer F."/>
            <person name="Young S.K."/>
            <person name="Zeng Q."/>
            <person name="Gargeya S."/>
            <person name="Fitzgerald M."/>
            <person name="Abouelleil A."/>
            <person name="Alvarado L."/>
            <person name="Berlin A.M."/>
            <person name="Chapman S.B."/>
            <person name="Dewar J."/>
            <person name="Goldberg J."/>
            <person name="Griggs A."/>
            <person name="Gujja S."/>
            <person name="Hansen M."/>
            <person name="Howarth C."/>
            <person name="Imamovic A."/>
            <person name="Larimer J."/>
            <person name="McCowan C."/>
            <person name="Murphy C."/>
            <person name="Pearson M."/>
            <person name="Priest M."/>
            <person name="Roberts A."/>
            <person name="Saif S."/>
            <person name="Shea T."/>
            <person name="Sykes S."/>
            <person name="Wortman J."/>
            <person name="Nusbaum C."/>
            <person name="Birren B."/>
        </authorList>
    </citation>
    <scope>NUCLEOTIDE SEQUENCE [LARGE SCALE GENOMIC DNA]</scope>
    <source>
        <strain evidence="1">CBS 10117</strain>
    </source>
</reference>
<dbReference type="AlphaFoldDB" id="A0A1A6A1T9"/>
<dbReference type="KEGG" id="kdj:28970008"/>
<evidence type="ECO:0000313" key="3">
    <source>
        <dbReference type="Proteomes" id="UP000078595"/>
    </source>
</evidence>
<dbReference type="GeneID" id="28970008"/>
<evidence type="ECO:0000313" key="2">
    <source>
        <dbReference type="EMBL" id="WWC63684.1"/>
    </source>
</evidence>
<gene>
    <name evidence="1" type="ORF">I303_06309</name>
    <name evidence="2" type="ORF">I303_106289</name>
</gene>
<dbReference type="STRING" id="1296121.A0A1A6A1T9"/>
<proteinExistence type="predicted"/>